<reference evidence="1" key="1">
    <citation type="submission" date="2014-11" db="EMBL/GenBank/DDBJ databases">
        <authorList>
            <person name="Amaro Gonzalez C."/>
        </authorList>
    </citation>
    <scope>NUCLEOTIDE SEQUENCE</scope>
</reference>
<accession>A0A0E9RTX3</accession>
<proteinExistence type="predicted"/>
<dbReference type="AlphaFoldDB" id="A0A0E9RTX3"/>
<reference evidence="1" key="2">
    <citation type="journal article" date="2015" name="Fish Shellfish Immunol.">
        <title>Early steps in the European eel (Anguilla anguilla)-Vibrio vulnificus interaction in the gills: Role of the RtxA13 toxin.</title>
        <authorList>
            <person name="Callol A."/>
            <person name="Pajuelo D."/>
            <person name="Ebbesson L."/>
            <person name="Teles M."/>
            <person name="MacKenzie S."/>
            <person name="Amaro C."/>
        </authorList>
    </citation>
    <scope>NUCLEOTIDE SEQUENCE</scope>
</reference>
<organism evidence="1">
    <name type="scientific">Anguilla anguilla</name>
    <name type="common">European freshwater eel</name>
    <name type="synonym">Muraena anguilla</name>
    <dbReference type="NCBI Taxonomy" id="7936"/>
    <lineage>
        <taxon>Eukaryota</taxon>
        <taxon>Metazoa</taxon>
        <taxon>Chordata</taxon>
        <taxon>Craniata</taxon>
        <taxon>Vertebrata</taxon>
        <taxon>Euteleostomi</taxon>
        <taxon>Actinopterygii</taxon>
        <taxon>Neopterygii</taxon>
        <taxon>Teleostei</taxon>
        <taxon>Anguilliformes</taxon>
        <taxon>Anguillidae</taxon>
        <taxon>Anguilla</taxon>
    </lineage>
</organism>
<sequence length="38" mass="4457">MLTKPEYTLRARSCSCLISCFYFYLKNLLQTCPYISSV</sequence>
<evidence type="ECO:0000313" key="1">
    <source>
        <dbReference type="EMBL" id="JAH32589.1"/>
    </source>
</evidence>
<dbReference type="EMBL" id="GBXM01075988">
    <property type="protein sequence ID" value="JAH32589.1"/>
    <property type="molecule type" value="Transcribed_RNA"/>
</dbReference>
<name>A0A0E9RTX3_ANGAN</name>
<protein>
    <submittedName>
        <fullName evidence="1">Uncharacterized protein</fullName>
    </submittedName>
</protein>